<dbReference type="Proteomes" id="UP001378188">
    <property type="component" value="Unassembled WGS sequence"/>
</dbReference>
<evidence type="ECO:0000256" key="8">
    <source>
        <dbReference type="ARBA" id="ARBA00022833"/>
    </source>
</evidence>
<keyword evidence="3" id="KW-0963">Cytoplasm</keyword>
<evidence type="ECO:0000256" key="2">
    <source>
        <dbReference type="ARBA" id="ARBA00005691"/>
    </source>
</evidence>
<dbReference type="CDD" id="cd03894">
    <property type="entry name" value="M20_ArgE"/>
    <property type="match status" value="1"/>
</dbReference>
<dbReference type="Pfam" id="PF01546">
    <property type="entry name" value="Peptidase_M20"/>
    <property type="match status" value="1"/>
</dbReference>
<dbReference type="SUPFAM" id="SSF55031">
    <property type="entry name" value="Bacterial exopeptidase dimerisation domain"/>
    <property type="match status" value="1"/>
</dbReference>
<comment type="cofactor">
    <cofactor evidence="1">
        <name>Zn(2+)</name>
        <dbReference type="ChEBI" id="CHEBI:29105"/>
    </cofactor>
</comment>
<accession>A0AAW9S3K3</accession>
<dbReference type="AlphaFoldDB" id="A0AAW9S3K3"/>
<name>A0AAW9S3K3_9HYPH</name>
<dbReference type="GO" id="GO:0046872">
    <property type="term" value="F:metal ion binding"/>
    <property type="evidence" value="ECO:0007669"/>
    <property type="project" value="UniProtKB-KW"/>
</dbReference>
<keyword evidence="9" id="KW-0170">Cobalt</keyword>
<evidence type="ECO:0000256" key="1">
    <source>
        <dbReference type="ARBA" id="ARBA00001947"/>
    </source>
</evidence>
<organism evidence="11 12">
    <name type="scientific">Microbaculum marinum</name>
    <dbReference type="NCBI Taxonomy" id="1764581"/>
    <lineage>
        <taxon>Bacteria</taxon>
        <taxon>Pseudomonadati</taxon>
        <taxon>Pseudomonadota</taxon>
        <taxon>Alphaproteobacteria</taxon>
        <taxon>Hyphomicrobiales</taxon>
        <taxon>Tepidamorphaceae</taxon>
        <taxon>Microbaculum</taxon>
    </lineage>
</organism>
<evidence type="ECO:0000259" key="10">
    <source>
        <dbReference type="Pfam" id="PF07687"/>
    </source>
</evidence>
<dbReference type="PANTHER" id="PTHR43808:SF31">
    <property type="entry name" value="N-ACETYL-L-CITRULLINE DEACETYLASE"/>
    <property type="match status" value="1"/>
</dbReference>
<dbReference type="SUPFAM" id="SSF53187">
    <property type="entry name" value="Zn-dependent exopeptidases"/>
    <property type="match status" value="1"/>
</dbReference>
<dbReference type="NCBIfam" id="NF005710">
    <property type="entry name" value="PRK07522.1"/>
    <property type="match status" value="1"/>
</dbReference>
<keyword evidence="12" id="KW-1185">Reference proteome</keyword>
<dbReference type="PROSITE" id="PS00759">
    <property type="entry name" value="ARGE_DAPE_CPG2_2"/>
    <property type="match status" value="1"/>
</dbReference>
<dbReference type="InterPro" id="IPR011650">
    <property type="entry name" value="Peptidase_M20_dimer"/>
</dbReference>
<comment type="similarity">
    <text evidence="2">Belongs to the peptidase M20A family. ArgE subfamily.</text>
</comment>
<dbReference type="PANTHER" id="PTHR43808">
    <property type="entry name" value="ACETYLORNITHINE DEACETYLASE"/>
    <property type="match status" value="1"/>
</dbReference>
<dbReference type="EC" id="3.5.1.16" evidence="11"/>
<sequence length="389" mass="41627">MKDRVAATIGLLGELVSFESLSLRTNLDIVAHIQAYLEGLGVEAVLSYGEDGERANLFATIGPRIDGGVVLSGHTDVVPVDGQDWQTPPFTLVNREGRLFARGSVDMKGFIACALAAVPMFQEADLKRPIHLAFTFDEETGSRGARVLSQEMGGYPVKPAIAIVGEPTEMKIIVGHKGGYELKTTVTGLEGHASDPSRGVNAIFFATRMIAHLEEVARNLAARPEPRSEFDPPFSTISVGTIAGGIARNVIAGTCVFDWELRPVPGDEADAILAGIEDYVREELRPQMQAISPDADIVTVLEDAYPGLGTSEDAPAVALVRDLTGINSVGTVPFGTDAGYFDRAGMSTVVFGPGSIEQAHKPDEFIELSQIEACQVFLEKLCARLCREA</sequence>
<evidence type="ECO:0000256" key="7">
    <source>
        <dbReference type="ARBA" id="ARBA00022801"/>
    </source>
</evidence>
<evidence type="ECO:0000313" key="12">
    <source>
        <dbReference type="Proteomes" id="UP001378188"/>
    </source>
</evidence>
<keyword evidence="6" id="KW-0479">Metal-binding</keyword>
<dbReference type="NCBIfam" id="TIGR01892">
    <property type="entry name" value="AcOrn-deacetyl"/>
    <property type="match status" value="1"/>
</dbReference>
<evidence type="ECO:0000256" key="4">
    <source>
        <dbReference type="ARBA" id="ARBA00022571"/>
    </source>
</evidence>
<dbReference type="InterPro" id="IPR010169">
    <property type="entry name" value="AcOrn-deacetyl"/>
</dbReference>
<keyword evidence="4" id="KW-0055">Arginine biosynthesis</keyword>
<dbReference type="Gene3D" id="3.40.630.10">
    <property type="entry name" value="Zn peptidases"/>
    <property type="match status" value="1"/>
</dbReference>
<evidence type="ECO:0000256" key="3">
    <source>
        <dbReference type="ARBA" id="ARBA00022490"/>
    </source>
</evidence>
<feature type="domain" description="Peptidase M20 dimerisation" evidence="10">
    <location>
        <begin position="174"/>
        <end position="286"/>
    </location>
</feature>
<evidence type="ECO:0000256" key="9">
    <source>
        <dbReference type="ARBA" id="ARBA00023285"/>
    </source>
</evidence>
<dbReference type="EMBL" id="JAZHOF010000011">
    <property type="protein sequence ID" value="MEJ8574376.1"/>
    <property type="molecule type" value="Genomic_DNA"/>
</dbReference>
<gene>
    <name evidence="11" type="primary">argE</name>
    <name evidence="11" type="ORF">V3328_23035</name>
</gene>
<reference evidence="11 12" key="1">
    <citation type="submission" date="2024-02" db="EMBL/GenBank/DDBJ databases">
        <title>Genome analysis and characterization of Microbaculum marinisediminis sp. nov., isolated from marine sediment.</title>
        <authorList>
            <person name="Du Z.-J."/>
            <person name="Ye Y.-Q."/>
            <person name="Zhang Z.-R."/>
            <person name="Yuan S.-M."/>
            <person name="Zhang X.-Y."/>
        </authorList>
    </citation>
    <scope>NUCLEOTIDE SEQUENCE [LARGE SCALE GENOMIC DNA]</scope>
    <source>
        <strain evidence="11 12">SDUM1044001</strain>
    </source>
</reference>
<proteinExistence type="inferred from homology"/>
<dbReference type="InterPro" id="IPR050072">
    <property type="entry name" value="Peptidase_M20A"/>
</dbReference>
<evidence type="ECO:0000256" key="6">
    <source>
        <dbReference type="ARBA" id="ARBA00022723"/>
    </source>
</evidence>
<dbReference type="GO" id="GO:0008777">
    <property type="term" value="F:acetylornithine deacetylase activity"/>
    <property type="evidence" value="ECO:0007669"/>
    <property type="project" value="UniProtKB-EC"/>
</dbReference>
<evidence type="ECO:0000256" key="5">
    <source>
        <dbReference type="ARBA" id="ARBA00022605"/>
    </source>
</evidence>
<dbReference type="InterPro" id="IPR002933">
    <property type="entry name" value="Peptidase_M20"/>
</dbReference>
<keyword evidence="7 11" id="KW-0378">Hydrolase</keyword>
<keyword evidence="8" id="KW-0862">Zinc</keyword>
<dbReference type="InterPro" id="IPR036264">
    <property type="entry name" value="Bact_exopeptidase_dim_dom"/>
</dbReference>
<keyword evidence="5" id="KW-0028">Amino-acid biosynthesis</keyword>
<protein>
    <submittedName>
        <fullName evidence="11">Acetylornithine deacetylase</fullName>
        <ecNumber evidence="11">3.5.1.16</ecNumber>
    </submittedName>
</protein>
<dbReference type="InterPro" id="IPR001261">
    <property type="entry name" value="ArgE/DapE_CS"/>
</dbReference>
<dbReference type="RefSeq" id="WP_340332073.1">
    <property type="nucleotide sequence ID" value="NZ_JAZHOF010000011.1"/>
</dbReference>
<evidence type="ECO:0000313" key="11">
    <source>
        <dbReference type="EMBL" id="MEJ8574376.1"/>
    </source>
</evidence>
<comment type="caution">
    <text evidence="11">The sequence shown here is derived from an EMBL/GenBank/DDBJ whole genome shotgun (WGS) entry which is preliminary data.</text>
</comment>
<dbReference type="Gene3D" id="3.30.70.360">
    <property type="match status" value="1"/>
</dbReference>
<dbReference type="GO" id="GO:0006526">
    <property type="term" value="P:L-arginine biosynthetic process"/>
    <property type="evidence" value="ECO:0007669"/>
    <property type="project" value="UniProtKB-KW"/>
</dbReference>
<dbReference type="Pfam" id="PF07687">
    <property type="entry name" value="M20_dimer"/>
    <property type="match status" value="1"/>
</dbReference>